<name>A0A673M730_9TELE</name>
<dbReference type="AlphaFoldDB" id="A0A673M730"/>
<dbReference type="PANTHER" id="PTHR11819">
    <property type="entry name" value="SOLUTE CARRIER FAMILY 5"/>
    <property type="match status" value="1"/>
</dbReference>
<keyword evidence="7 20" id="KW-1133">Transmembrane helix</keyword>
<feature type="transmembrane region" description="Helical" evidence="20">
    <location>
        <begin position="133"/>
        <end position="150"/>
    </location>
</feature>
<evidence type="ECO:0000313" key="22">
    <source>
        <dbReference type="Proteomes" id="UP000472270"/>
    </source>
</evidence>
<dbReference type="GO" id="GO:0016324">
    <property type="term" value="C:apical plasma membrane"/>
    <property type="evidence" value="ECO:0007669"/>
    <property type="project" value="UniProtKB-SubCell"/>
</dbReference>
<feature type="transmembrane region" description="Helical" evidence="20">
    <location>
        <begin position="201"/>
        <end position="219"/>
    </location>
</feature>
<keyword evidence="11" id="KW-0325">Glycoprotein</keyword>
<evidence type="ECO:0000256" key="4">
    <source>
        <dbReference type="ARBA" id="ARBA00022475"/>
    </source>
</evidence>
<keyword evidence="22" id="KW-1185">Reference proteome</keyword>
<proteinExistence type="inferred from homology"/>
<keyword evidence="3" id="KW-0813">Transport</keyword>
<keyword evidence="5" id="KW-0762">Sugar transport</keyword>
<keyword evidence="8" id="KW-0915">Sodium</keyword>
<dbReference type="PANTHER" id="PTHR11819:SF128">
    <property type="entry name" value="SODIUM_MANNOSE COTRANSPORTER SLC5A10"/>
    <property type="match status" value="1"/>
</dbReference>
<dbReference type="Proteomes" id="UP000472270">
    <property type="component" value="Unassembled WGS sequence"/>
</dbReference>
<comment type="function">
    <text evidence="18">Electrogenic Na+-coupled sugar symporter that actively transports D-mannose or D-fructose at the plasma membrane, with a Na+ to sugar coupling ratio of 1:1. Transporter activity is driven by a transmembrane Na+ electrochemical gradient set by the Na+/K+ pump. Exclusively recognizes sugar substrates having a pyranose ring with an axial hydroxyl group on carbon 2. Has likely evolved to enable renal reabsorption of D-mannose, an important constituent of oligosaccharide chains of glycoproteins. Contributes to dietary D-fructose reabsorption from glomerular filtrate across the brush border of the kidney.</text>
</comment>
<evidence type="ECO:0000256" key="20">
    <source>
        <dbReference type="SAM" id="Phobius"/>
    </source>
</evidence>
<evidence type="ECO:0000256" key="3">
    <source>
        <dbReference type="ARBA" id="ARBA00022448"/>
    </source>
</evidence>
<dbReference type="NCBIfam" id="TIGR00813">
    <property type="entry name" value="sss"/>
    <property type="match status" value="1"/>
</dbReference>
<protein>
    <recommendedName>
        <fullName evidence="15">Sodium/mannose cotransporter SLC5A10</fullName>
    </recommendedName>
    <alternativeName>
        <fullName evidence="16">Sodium/glucose cotransporter 5</fullName>
    </alternativeName>
    <alternativeName>
        <fullName evidence="17">Solute carrier family 5 member 10</fullName>
    </alternativeName>
</protein>
<comment type="subcellular location">
    <subcellularLocation>
        <location evidence="1">Apical cell membrane</location>
        <topology evidence="1">Multi-pass membrane protein</topology>
    </subcellularLocation>
</comment>
<evidence type="ECO:0000256" key="16">
    <source>
        <dbReference type="ARBA" id="ARBA00041339"/>
    </source>
</evidence>
<dbReference type="InterPro" id="IPR001734">
    <property type="entry name" value="Na/solute_symporter"/>
</dbReference>
<evidence type="ECO:0000256" key="7">
    <source>
        <dbReference type="ARBA" id="ARBA00022989"/>
    </source>
</evidence>
<evidence type="ECO:0000256" key="1">
    <source>
        <dbReference type="ARBA" id="ARBA00004424"/>
    </source>
</evidence>
<evidence type="ECO:0000256" key="5">
    <source>
        <dbReference type="ARBA" id="ARBA00022597"/>
    </source>
</evidence>
<evidence type="ECO:0000313" key="21">
    <source>
        <dbReference type="Ensembl" id="ENSSRHP00000083927.1"/>
    </source>
</evidence>
<dbReference type="InterPro" id="IPR018212">
    <property type="entry name" value="Na/solute_symporter_CS"/>
</dbReference>
<evidence type="ECO:0000256" key="15">
    <source>
        <dbReference type="ARBA" id="ARBA00039217"/>
    </source>
</evidence>
<comment type="catalytic activity">
    <reaction evidence="13">
        <text>D-mannose(out) + Na(+)(out) = D-mannose(in) + Na(+)(in)</text>
        <dbReference type="Rhea" id="RHEA:72907"/>
        <dbReference type="ChEBI" id="CHEBI:4208"/>
        <dbReference type="ChEBI" id="CHEBI:29101"/>
    </reaction>
    <physiologicalReaction direction="left-to-right" evidence="13">
        <dbReference type="Rhea" id="RHEA:72908"/>
    </physiologicalReaction>
</comment>
<evidence type="ECO:0000256" key="6">
    <source>
        <dbReference type="ARBA" id="ARBA00022692"/>
    </source>
</evidence>
<feature type="transmembrane region" description="Helical" evidence="20">
    <location>
        <begin position="16"/>
        <end position="37"/>
    </location>
</feature>
<evidence type="ECO:0000256" key="14">
    <source>
        <dbReference type="ARBA" id="ARBA00036553"/>
    </source>
</evidence>
<evidence type="ECO:0000256" key="11">
    <source>
        <dbReference type="ARBA" id="ARBA00023180"/>
    </source>
</evidence>
<dbReference type="InterPro" id="IPR038377">
    <property type="entry name" value="Na/Glc_symporter_sf"/>
</dbReference>
<organism evidence="21 22">
    <name type="scientific">Sinocyclocheilus rhinocerous</name>
    <dbReference type="NCBI Taxonomy" id="307959"/>
    <lineage>
        <taxon>Eukaryota</taxon>
        <taxon>Metazoa</taxon>
        <taxon>Chordata</taxon>
        <taxon>Craniata</taxon>
        <taxon>Vertebrata</taxon>
        <taxon>Euteleostomi</taxon>
        <taxon>Actinopterygii</taxon>
        <taxon>Neopterygii</taxon>
        <taxon>Teleostei</taxon>
        <taxon>Ostariophysi</taxon>
        <taxon>Cypriniformes</taxon>
        <taxon>Cyprinidae</taxon>
        <taxon>Cyprininae</taxon>
        <taxon>Sinocyclocheilus</taxon>
    </lineage>
</organism>
<feature type="transmembrane region" description="Helical" evidence="20">
    <location>
        <begin position="368"/>
        <end position="388"/>
    </location>
</feature>
<evidence type="ECO:0000256" key="10">
    <source>
        <dbReference type="ARBA" id="ARBA00023136"/>
    </source>
</evidence>
<evidence type="ECO:0000256" key="2">
    <source>
        <dbReference type="ARBA" id="ARBA00006434"/>
    </source>
</evidence>
<feature type="transmembrane region" description="Helical" evidence="20">
    <location>
        <begin position="300"/>
        <end position="321"/>
    </location>
</feature>
<keyword evidence="9" id="KW-0406">Ion transport</keyword>
<keyword evidence="6 20" id="KW-0812">Transmembrane</keyword>
<reference evidence="21" key="1">
    <citation type="submission" date="2025-08" db="UniProtKB">
        <authorList>
            <consortium name="Ensembl"/>
        </authorList>
    </citation>
    <scope>IDENTIFICATION</scope>
</reference>
<feature type="transmembrane region" description="Helical" evidence="20">
    <location>
        <begin position="442"/>
        <end position="462"/>
    </location>
</feature>
<evidence type="ECO:0000256" key="18">
    <source>
        <dbReference type="ARBA" id="ARBA00045692"/>
    </source>
</evidence>
<dbReference type="PROSITE" id="PS50283">
    <property type="entry name" value="NA_SOLUT_SYMP_3"/>
    <property type="match status" value="1"/>
</dbReference>
<sequence length="606" mass="66292">MASNSTTNFFALSQSFSVSDIIVIGAYFLLNVTVGIWSSCRVSRNTLSGYFLAGRDMAWWPIGASLFASSEGSGLFIGLAGTGAAGGIAVAGFEWNATYVLLALAWIFVPVYVSSGIVTMPEYLGRRFGGERIRMYLSALSLMLSVFTKISTDLYSGALFVQVCLGWNLYLSTVLMLVVTALYTIAGGLAAVIYTDTLQTFIMIIGAVILTITAFNKIGGYSNLESVYLKAVPSKIIPNTTCHLPRPDAMHLFRDPVHGDLPWPGMTLGLTILATWYWCTDQVIVQRSLSAKNLSHAKGASIFASYLKMLPMIFIILPGMISRALYPDTVACVDPEECVKVCGAEVGCSNIAFPKLVIELMPSGLRGLMIAVMMAALMSSLTSIFNSSSTLFTMDIWKKYRRGASEKELLLELLFVKGLSHLTPPLIFLMCVCLVLCKQGAFWGLMVGLAVGLTRMVLEFVFPPPRCGVFDPAPSVLRSVHYLHFAIILCALTVIVVVVISLLTPPPTDEQTHNLTWWTLHNSTEREIPLQKVATLSCRTDGSESVRRGKCVRTAGFCSPRPGRFATGTPPPIIHSTREDPFWSRFCCVNAIILMCVNIFLYAYYA</sequence>
<evidence type="ECO:0000256" key="17">
    <source>
        <dbReference type="ARBA" id="ARBA00042835"/>
    </source>
</evidence>
<keyword evidence="4" id="KW-1003">Cell membrane</keyword>
<reference evidence="21" key="2">
    <citation type="submission" date="2025-09" db="UniProtKB">
        <authorList>
            <consortium name="Ensembl"/>
        </authorList>
    </citation>
    <scope>IDENTIFICATION</scope>
</reference>
<evidence type="ECO:0000256" key="9">
    <source>
        <dbReference type="ARBA" id="ARBA00023065"/>
    </source>
</evidence>
<keyword evidence="10 20" id="KW-0472">Membrane</keyword>
<comment type="catalytic activity">
    <reaction evidence="14">
        <text>D-fructopyranose(out) + Na(+)(out) = D-fructopyranose(in) + Na(+)(in)</text>
        <dbReference type="Rhea" id="RHEA:72915"/>
        <dbReference type="ChEBI" id="CHEBI:29101"/>
        <dbReference type="ChEBI" id="CHEBI:37714"/>
    </reaction>
    <physiologicalReaction direction="left-to-right" evidence="14">
        <dbReference type="Rhea" id="RHEA:72916"/>
    </physiologicalReaction>
</comment>
<dbReference type="GO" id="GO:0005412">
    <property type="term" value="F:D-glucose:sodium symporter activity"/>
    <property type="evidence" value="ECO:0007669"/>
    <property type="project" value="TreeGrafter"/>
</dbReference>
<evidence type="ECO:0000256" key="12">
    <source>
        <dbReference type="ARBA" id="ARBA00023201"/>
    </source>
</evidence>
<dbReference type="Pfam" id="PF00474">
    <property type="entry name" value="SSF"/>
    <property type="match status" value="1"/>
</dbReference>
<dbReference type="Ensembl" id="ENSSRHT00000086200.1">
    <property type="protein sequence ID" value="ENSSRHP00000083927.1"/>
    <property type="gene ID" value="ENSSRHG00000041563.1"/>
</dbReference>
<evidence type="ECO:0000256" key="19">
    <source>
        <dbReference type="RuleBase" id="RU362091"/>
    </source>
</evidence>
<feature type="transmembrane region" description="Helical" evidence="20">
    <location>
        <begin position="482"/>
        <end position="503"/>
    </location>
</feature>
<comment type="similarity">
    <text evidence="2 19">Belongs to the sodium:solute symporter (SSF) (TC 2.A.21) family.</text>
</comment>
<accession>A0A673M730</accession>
<evidence type="ECO:0000256" key="8">
    <source>
        <dbReference type="ARBA" id="ARBA00023053"/>
    </source>
</evidence>
<dbReference type="Gene3D" id="1.20.1730.10">
    <property type="entry name" value="Sodium/glucose cotransporter"/>
    <property type="match status" value="1"/>
</dbReference>
<keyword evidence="12" id="KW-0739">Sodium transport</keyword>
<feature type="transmembrane region" description="Helical" evidence="20">
    <location>
        <begin position="582"/>
        <end position="605"/>
    </location>
</feature>
<evidence type="ECO:0000256" key="13">
    <source>
        <dbReference type="ARBA" id="ARBA00036082"/>
    </source>
</evidence>
<dbReference type="PROSITE" id="PS00456">
    <property type="entry name" value="NA_SOLUT_SYMP_1"/>
    <property type="match status" value="1"/>
</dbReference>
<feature type="transmembrane region" description="Helical" evidence="20">
    <location>
        <begin position="261"/>
        <end position="279"/>
    </location>
</feature>
<feature type="transmembrane region" description="Helical" evidence="20">
    <location>
        <begin position="170"/>
        <end position="194"/>
    </location>
</feature>
<feature type="transmembrane region" description="Helical" evidence="20">
    <location>
        <begin position="99"/>
        <end position="121"/>
    </location>
</feature>